<name>A0A3N6WKQ4_9ACTN</name>
<dbReference type="GO" id="GO:0008654">
    <property type="term" value="P:phospholipid biosynthetic process"/>
    <property type="evidence" value="ECO:0007669"/>
    <property type="project" value="InterPro"/>
</dbReference>
<accession>A0A3N6WKQ4</accession>
<dbReference type="OrthoDB" id="5244713at2"/>
<dbReference type="AlphaFoldDB" id="A0A3N6WKQ4"/>
<reference evidence="4 5" key="1">
    <citation type="submission" date="2018-11" db="EMBL/GenBank/DDBJ databases">
        <authorList>
            <person name="Li F."/>
        </authorList>
    </citation>
    <scope>NUCLEOTIDE SEQUENCE [LARGE SCALE GENOMIC DNA]</scope>
    <source>
        <strain evidence="4 5">YS17T</strain>
    </source>
</reference>
<dbReference type="GO" id="GO:0016780">
    <property type="term" value="F:phosphotransferase activity, for other substituted phosphate groups"/>
    <property type="evidence" value="ECO:0007669"/>
    <property type="project" value="InterPro"/>
</dbReference>
<organism evidence="4 5">
    <name type="scientific">Aeromicrobium camelliae</name>
    <dbReference type="NCBI Taxonomy" id="1538144"/>
    <lineage>
        <taxon>Bacteria</taxon>
        <taxon>Bacillati</taxon>
        <taxon>Actinomycetota</taxon>
        <taxon>Actinomycetes</taxon>
        <taxon>Propionibacteriales</taxon>
        <taxon>Nocardioidaceae</taxon>
        <taxon>Aeromicrobium</taxon>
    </lineage>
</organism>
<evidence type="ECO:0000256" key="1">
    <source>
        <dbReference type="ARBA" id="ARBA00022679"/>
    </source>
</evidence>
<gene>
    <name evidence="4" type="ORF">EHW97_08405</name>
</gene>
<dbReference type="RefSeq" id="WP_124236724.1">
    <property type="nucleotide sequence ID" value="NZ_JBHUFI010000016.1"/>
</dbReference>
<protein>
    <submittedName>
        <fullName evidence="4">CDP-alcohol phosphatidyltransferase family protein</fullName>
    </submittedName>
</protein>
<dbReference type="GO" id="GO:0016020">
    <property type="term" value="C:membrane"/>
    <property type="evidence" value="ECO:0007669"/>
    <property type="project" value="InterPro"/>
</dbReference>
<keyword evidence="1 2" id="KW-0808">Transferase</keyword>
<dbReference type="Gene3D" id="1.20.120.1760">
    <property type="match status" value="1"/>
</dbReference>
<feature type="transmembrane region" description="Helical" evidence="3">
    <location>
        <begin position="152"/>
        <end position="176"/>
    </location>
</feature>
<keyword evidence="5" id="KW-1185">Reference proteome</keyword>
<keyword evidence="3" id="KW-1133">Transmembrane helix</keyword>
<dbReference type="EMBL" id="RQJX01000009">
    <property type="protein sequence ID" value="RQN08039.1"/>
    <property type="molecule type" value="Genomic_DNA"/>
</dbReference>
<evidence type="ECO:0000256" key="2">
    <source>
        <dbReference type="RuleBase" id="RU003750"/>
    </source>
</evidence>
<dbReference type="Proteomes" id="UP000275225">
    <property type="component" value="Unassembled WGS sequence"/>
</dbReference>
<evidence type="ECO:0000256" key="3">
    <source>
        <dbReference type="SAM" id="Phobius"/>
    </source>
</evidence>
<keyword evidence="3" id="KW-0472">Membrane</keyword>
<comment type="similarity">
    <text evidence="2">Belongs to the CDP-alcohol phosphatidyltransferase class-I family.</text>
</comment>
<dbReference type="InterPro" id="IPR000462">
    <property type="entry name" value="CDP-OH_P_trans"/>
</dbReference>
<comment type="caution">
    <text evidence="4">The sequence shown here is derived from an EMBL/GenBank/DDBJ whole genome shotgun (WGS) entry which is preliminary data.</text>
</comment>
<feature type="transmembrane region" description="Helical" evidence="3">
    <location>
        <begin position="101"/>
        <end position="125"/>
    </location>
</feature>
<sequence length="195" mass="20993">MSAQLPGPGPFKTIPNLVTIVRTVAATALGLIALGVDDRVPWLIAGYLTYWLGDSLDGLLARVLGQETRAGAVFDICSDRLCTAILACGLVLEQPHLAVPIAIFLLNFMVVDNVLSLAFLLWPIVSPNYFGRVDQTVFRYNWSHPAKALNNVGIVVAVVIGNLWLALVIVIAQLAVKIASAVRVARLSTHRETVA</sequence>
<dbReference type="PROSITE" id="PS00379">
    <property type="entry name" value="CDP_ALCOHOL_P_TRANSF"/>
    <property type="match status" value="1"/>
</dbReference>
<keyword evidence="3" id="KW-0812">Transmembrane</keyword>
<dbReference type="InterPro" id="IPR048254">
    <property type="entry name" value="CDP_ALCOHOL_P_TRANSF_CS"/>
</dbReference>
<dbReference type="InterPro" id="IPR043130">
    <property type="entry name" value="CDP-OH_PTrfase_TM_dom"/>
</dbReference>
<dbReference type="Pfam" id="PF01066">
    <property type="entry name" value="CDP-OH_P_transf"/>
    <property type="match status" value="1"/>
</dbReference>
<evidence type="ECO:0000313" key="4">
    <source>
        <dbReference type="EMBL" id="RQN08039.1"/>
    </source>
</evidence>
<evidence type="ECO:0000313" key="5">
    <source>
        <dbReference type="Proteomes" id="UP000275225"/>
    </source>
</evidence>
<proteinExistence type="inferred from homology"/>